<evidence type="ECO:0000313" key="2">
    <source>
        <dbReference type="EMBL" id="CAG6447828.1"/>
    </source>
</evidence>
<reference evidence="2" key="1">
    <citation type="submission" date="2021-05" db="EMBL/GenBank/DDBJ databases">
        <authorList>
            <person name="Alioto T."/>
            <person name="Alioto T."/>
            <person name="Gomez Garrido J."/>
        </authorList>
    </citation>
    <scope>NUCLEOTIDE SEQUENCE</scope>
</reference>
<dbReference type="EMBL" id="HBUE01010004">
    <property type="protein sequence ID" value="CAG6447828.1"/>
    <property type="molecule type" value="Transcribed_RNA"/>
</dbReference>
<evidence type="ECO:0000256" key="1">
    <source>
        <dbReference type="SAM" id="MobiDB-lite"/>
    </source>
</evidence>
<dbReference type="AlphaFoldDB" id="A0A8D8A3K5"/>
<feature type="compositionally biased region" description="Low complexity" evidence="1">
    <location>
        <begin position="43"/>
        <end position="54"/>
    </location>
</feature>
<sequence>MDASWWFAATASTSSTRRWRCATRRSARPRSLCGPRRTPSTRCASPAAPSSCSATLRSARASRPTTAQKKEFSVDNCWASKLRPDCLSTTGKTWNSSDELRFNQEMSSGTSPVRSSVWPTRTRILSCRSTSA</sequence>
<organism evidence="2">
    <name type="scientific">Culex pipiens</name>
    <name type="common">House mosquito</name>
    <dbReference type="NCBI Taxonomy" id="7175"/>
    <lineage>
        <taxon>Eukaryota</taxon>
        <taxon>Metazoa</taxon>
        <taxon>Ecdysozoa</taxon>
        <taxon>Arthropoda</taxon>
        <taxon>Hexapoda</taxon>
        <taxon>Insecta</taxon>
        <taxon>Pterygota</taxon>
        <taxon>Neoptera</taxon>
        <taxon>Endopterygota</taxon>
        <taxon>Diptera</taxon>
        <taxon>Nematocera</taxon>
        <taxon>Culicoidea</taxon>
        <taxon>Culicidae</taxon>
        <taxon>Culicinae</taxon>
        <taxon>Culicini</taxon>
        <taxon>Culex</taxon>
        <taxon>Culex</taxon>
    </lineage>
</organism>
<name>A0A8D8A3K5_CULPI</name>
<feature type="region of interest" description="Disordered" evidence="1">
    <location>
        <begin position="28"/>
        <end position="67"/>
    </location>
</feature>
<accession>A0A8D8A3K5</accession>
<protein>
    <submittedName>
        <fullName evidence="2">(northern house mosquito) hypothetical protein</fullName>
    </submittedName>
</protein>
<proteinExistence type="predicted"/>